<accession>A0AAE7P6Y4</accession>
<keyword evidence="2" id="KW-1185">Reference proteome</keyword>
<name>A0AAE7P6Y4_9CAUD</name>
<reference evidence="1" key="1">
    <citation type="submission" date="2020-12" db="EMBL/GenBank/DDBJ databases">
        <authorList>
            <person name="Youbin C."/>
            <person name="Kawngpyo K."/>
        </authorList>
    </citation>
    <scope>NUCLEOTIDE SEQUENCE</scope>
</reference>
<gene>
    <name evidence="1" type="ORF">BCPST_017</name>
</gene>
<sequence>MEYNNIYEKIDAVYQKSIIKINTATTHSIVRPDILVISEDVWKELLDYHRRVGNILRTFKGIPISVLVNGTDVIKFANYKVEEW</sequence>
<evidence type="ECO:0000313" key="1">
    <source>
        <dbReference type="EMBL" id="QQO38635.1"/>
    </source>
</evidence>
<dbReference type="Proteomes" id="UP000828328">
    <property type="component" value="Segment"/>
</dbReference>
<dbReference type="EMBL" id="MW392802">
    <property type="protein sequence ID" value="QQO38635.1"/>
    <property type="molecule type" value="Genomic_DNA"/>
</dbReference>
<proteinExistence type="predicted"/>
<organism evidence="1 2">
    <name type="scientific">Bacillus phage BCPST</name>
    <dbReference type="NCBI Taxonomy" id="2801506"/>
    <lineage>
        <taxon>Viruses</taxon>
        <taxon>Duplodnaviria</taxon>
        <taxon>Heunggongvirae</taxon>
        <taxon>Uroviricota</taxon>
        <taxon>Caudoviricetes</taxon>
        <taxon>Sejongvirinae</taxon>
        <taxon>Yihwangvirus</taxon>
        <taxon>Yihwangvirus BCPST</taxon>
    </lineage>
</organism>
<protein>
    <submittedName>
        <fullName evidence="1">Phage major capsid protein</fullName>
    </submittedName>
</protein>
<evidence type="ECO:0000313" key="2">
    <source>
        <dbReference type="Proteomes" id="UP000828328"/>
    </source>
</evidence>